<feature type="transmembrane region" description="Helical" evidence="2">
    <location>
        <begin position="7"/>
        <end position="25"/>
    </location>
</feature>
<dbReference type="PANTHER" id="PTHR33393:SF12">
    <property type="entry name" value="CAPSULE BIOSYNTHESIS PROTEIN CAPA"/>
    <property type="match status" value="1"/>
</dbReference>
<dbReference type="PANTHER" id="PTHR33393">
    <property type="entry name" value="POLYGLUTAMINE SYNTHESIS ACCESSORY PROTEIN RV0574C-RELATED"/>
    <property type="match status" value="1"/>
</dbReference>
<protein>
    <submittedName>
        <fullName evidence="4">CapA family protein</fullName>
    </submittedName>
</protein>
<name>A0A8J8KDT9_9BACI</name>
<dbReference type="SMART" id="SM00854">
    <property type="entry name" value="PGA_cap"/>
    <property type="match status" value="1"/>
</dbReference>
<evidence type="ECO:0000313" key="4">
    <source>
        <dbReference type="EMBL" id="NSL51055.1"/>
    </source>
</evidence>
<comment type="caution">
    <text evidence="4">The sequence shown here is derived from an EMBL/GenBank/DDBJ whole genome shotgun (WGS) entry which is preliminary data.</text>
</comment>
<keyword evidence="5" id="KW-1185">Reference proteome</keyword>
<comment type="similarity">
    <text evidence="1">Belongs to the CapA family.</text>
</comment>
<organism evidence="4 5">
    <name type="scientific">Calidifontibacillus erzurumensis</name>
    <dbReference type="NCBI Taxonomy" id="2741433"/>
    <lineage>
        <taxon>Bacteria</taxon>
        <taxon>Bacillati</taxon>
        <taxon>Bacillota</taxon>
        <taxon>Bacilli</taxon>
        <taxon>Bacillales</taxon>
        <taxon>Bacillaceae</taxon>
        <taxon>Calidifontibacillus/Schinkia group</taxon>
        <taxon>Calidifontibacillus</taxon>
    </lineage>
</organism>
<evidence type="ECO:0000313" key="5">
    <source>
        <dbReference type="Proteomes" id="UP000625804"/>
    </source>
</evidence>
<dbReference type="InterPro" id="IPR019079">
    <property type="entry name" value="Capsule_synth_CapA"/>
</dbReference>
<dbReference type="Pfam" id="PF09587">
    <property type="entry name" value="PGA_cap"/>
    <property type="match status" value="1"/>
</dbReference>
<dbReference type="InterPro" id="IPR052169">
    <property type="entry name" value="CW_Biosynth-Accessory"/>
</dbReference>
<evidence type="ECO:0000256" key="2">
    <source>
        <dbReference type="SAM" id="Phobius"/>
    </source>
</evidence>
<reference evidence="4" key="1">
    <citation type="submission" date="2020-06" db="EMBL/GenBank/DDBJ databases">
        <title>A novel thermopfilic bacterium from Erzurum, Turkey.</title>
        <authorList>
            <person name="Adiguzel A."/>
            <person name="Ay H."/>
            <person name="Baltaci M.O."/>
        </authorList>
    </citation>
    <scope>NUCLEOTIDE SEQUENCE</scope>
    <source>
        <strain evidence="4">P2</strain>
    </source>
</reference>
<dbReference type="EMBL" id="JABTTE010000004">
    <property type="protein sequence ID" value="NSL51055.1"/>
    <property type="molecule type" value="Genomic_DNA"/>
</dbReference>
<dbReference type="Gene3D" id="3.60.21.10">
    <property type="match status" value="1"/>
</dbReference>
<proteinExistence type="inferred from homology"/>
<evidence type="ECO:0000259" key="3">
    <source>
        <dbReference type="SMART" id="SM00854"/>
    </source>
</evidence>
<keyword evidence="2" id="KW-0472">Membrane</keyword>
<keyword evidence="2" id="KW-0812">Transmembrane</keyword>
<keyword evidence="2" id="KW-1133">Transmembrane helix</keyword>
<gene>
    <name evidence="4" type="ORF">HR057_04645</name>
</gene>
<dbReference type="SUPFAM" id="SSF56300">
    <property type="entry name" value="Metallo-dependent phosphatases"/>
    <property type="match status" value="1"/>
</dbReference>
<feature type="domain" description="Capsule synthesis protein CapA" evidence="3">
    <location>
        <begin position="68"/>
        <end position="313"/>
    </location>
</feature>
<dbReference type="CDD" id="cd07381">
    <property type="entry name" value="MPP_CapA"/>
    <property type="match status" value="1"/>
</dbReference>
<dbReference type="AlphaFoldDB" id="A0A8J8KDT9"/>
<evidence type="ECO:0000256" key="1">
    <source>
        <dbReference type="ARBA" id="ARBA00005662"/>
    </source>
</evidence>
<dbReference type="InterPro" id="IPR029052">
    <property type="entry name" value="Metallo-depent_PP-like"/>
</dbReference>
<dbReference type="Proteomes" id="UP000625804">
    <property type="component" value="Unassembled WGS sequence"/>
</dbReference>
<accession>A0A8J8KDT9</accession>
<sequence length="396" mass="44336">MMMKLKIYLVVLSMAFLILSVLLYFQQNGNKVHNFLSDSLTISNEAFHSHPIKQISENGKNLPATTAKLVAVGDILIHGIVYKDAKKNNSYDFKPMLAQIKPYIEQADLAFANQETIIGGAQLGLSTYPTFNSPFEVGDALKDAGFDIVSMANNHVLDRGVKAIENATRYLNDIGIAYTGAYTSHDDKENIRILKANGILFSFLAYTYGTNGIPIPKDKPYVVNLINLENMKEDISEAKQMCDVVVVSVHFGNEYERLPNDNQKQLVKELAEAGAHIIIGHHPHVLQPAEWIETEDGRKVFVIYSLGNFLSGQNGHYTKIGGILQLDIEKTVGVNGVDIQIHNPAFLPTIVTKTSESKYSVVPLHQVYNSNSEVYQELFRHMTHFMDDLYFIKNIQ</sequence>